<feature type="signal peptide" evidence="8">
    <location>
        <begin position="1"/>
        <end position="20"/>
    </location>
</feature>
<keyword evidence="4 6" id="KW-0697">Rotamase</keyword>
<dbReference type="PROSITE" id="PS50059">
    <property type="entry name" value="FKBP_PPIASE"/>
    <property type="match status" value="1"/>
</dbReference>
<proteinExistence type="inferred from homology"/>
<feature type="compositionally biased region" description="Low complexity" evidence="7">
    <location>
        <begin position="302"/>
        <end position="332"/>
    </location>
</feature>
<comment type="caution">
    <text evidence="10">The sequence shown here is derived from an EMBL/GenBank/DDBJ whole genome shotgun (WGS) entry which is preliminary data.</text>
</comment>
<dbReference type="AlphaFoldDB" id="A0A7K1Y3Q0"/>
<keyword evidence="5 6" id="KW-0413">Isomerase</keyword>
<evidence type="ECO:0000256" key="8">
    <source>
        <dbReference type="SAM" id="SignalP"/>
    </source>
</evidence>
<feature type="domain" description="PPIase FKBP-type" evidence="9">
    <location>
        <begin position="195"/>
        <end position="296"/>
    </location>
</feature>
<feature type="chain" id="PRO_5029770956" description="peptidylprolyl isomerase" evidence="8">
    <location>
        <begin position="21"/>
        <end position="338"/>
    </location>
</feature>
<dbReference type="EC" id="5.2.1.8" evidence="3 6"/>
<evidence type="ECO:0000313" key="11">
    <source>
        <dbReference type="Proteomes" id="UP000451233"/>
    </source>
</evidence>
<keyword evidence="8" id="KW-0732">Signal</keyword>
<comment type="similarity">
    <text evidence="2">Belongs to the FKBP-type PPIase family.</text>
</comment>
<dbReference type="PANTHER" id="PTHR43811">
    <property type="entry name" value="FKBP-TYPE PEPTIDYL-PROLYL CIS-TRANS ISOMERASE FKPA"/>
    <property type="match status" value="1"/>
</dbReference>
<gene>
    <name evidence="10" type="ORF">GS398_21640</name>
</gene>
<organism evidence="10 11">
    <name type="scientific">Hufsiella ginkgonis</name>
    <dbReference type="NCBI Taxonomy" id="2695274"/>
    <lineage>
        <taxon>Bacteria</taxon>
        <taxon>Pseudomonadati</taxon>
        <taxon>Bacteroidota</taxon>
        <taxon>Sphingobacteriia</taxon>
        <taxon>Sphingobacteriales</taxon>
        <taxon>Sphingobacteriaceae</taxon>
        <taxon>Hufsiella</taxon>
    </lineage>
</organism>
<accession>A0A7K1Y3Q0</accession>
<evidence type="ECO:0000256" key="1">
    <source>
        <dbReference type="ARBA" id="ARBA00000971"/>
    </source>
</evidence>
<evidence type="ECO:0000256" key="6">
    <source>
        <dbReference type="PROSITE-ProRule" id="PRU00277"/>
    </source>
</evidence>
<dbReference type="GO" id="GO:0003755">
    <property type="term" value="F:peptidyl-prolyl cis-trans isomerase activity"/>
    <property type="evidence" value="ECO:0007669"/>
    <property type="project" value="UniProtKB-KW"/>
</dbReference>
<feature type="region of interest" description="Disordered" evidence="7">
    <location>
        <begin position="302"/>
        <end position="338"/>
    </location>
</feature>
<dbReference type="Proteomes" id="UP000451233">
    <property type="component" value="Unassembled WGS sequence"/>
</dbReference>
<dbReference type="InterPro" id="IPR046357">
    <property type="entry name" value="PPIase_dom_sf"/>
</dbReference>
<name>A0A7K1Y3Q0_9SPHI</name>
<sequence>MKKQFLLVLVFLFTAVSVMAQDVTRSPSGARFRIAKAGTGPKIKIDDIVTFNFVQKNGKDSVLMSSYQAGRPVKIKIQASKNIGDLMDVFTMLSLKDSAIVYIPTDSIFQGHDDQRPPFLTKGSDLVFNIKIERIQTLDEAIAENNRAIDSLKSQEKVDLNTYLANKRFANLKTTPSGLMYGITTPSLKPKPVAGDTVYVNYVGRTLAGKVFDTSIEAEAKKAGLIQPGRPYEPISFPLGSQAVIPGWEEGLMLMNSGSKGYFIIPSNLAYGEQGSGEDIKPYSTLFFEIELVKVARPVRAAAAKPAVKKPATTPAKKPVTTPKKPAAPVKKPVTKKS</sequence>
<dbReference type="EMBL" id="WVHS01000007">
    <property type="protein sequence ID" value="MXV17914.1"/>
    <property type="molecule type" value="Genomic_DNA"/>
</dbReference>
<evidence type="ECO:0000256" key="3">
    <source>
        <dbReference type="ARBA" id="ARBA00013194"/>
    </source>
</evidence>
<dbReference type="SUPFAM" id="SSF54534">
    <property type="entry name" value="FKBP-like"/>
    <property type="match status" value="2"/>
</dbReference>
<keyword evidence="11" id="KW-1185">Reference proteome</keyword>
<comment type="catalytic activity">
    <reaction evidence="1 6">
        <text>[protein]-peptidylproline (omega=180) = [protein]-peptidylproline (omega=0)</text>
        <dbReference type="Rhea" id="RHEA:16237"/>
        <dbReference type="Rhea" id="RHEA-COMP:10747"/>
        <dbReference type="Rhea" id="RHEA-COMP:10748"/>
        <dbReference type="ChEBI" id="CHEBI:83833"/>
        <dbReference type="ChEBI" id="CHEBI:83834"/>
        <dbReference type="EC" id="5.2.1.8"/>
    </reaction>
</comment>
<dbReference type="Pfam" id="PF00254">
    <property type="entry name" value="FKBP_C"/>
    <property type="match status" value="1"/>
</dbReference>
<evidence type="ECO:0000256" key="7">
    <source>
        <dbReference type="SAM" id="MobiDB-lite"/>
    </source>
</evidence>
<evidence type="ECO:0000313" key="10">
    <source>
        <dbReference type="EMBL" id="MXV17914.1"/>
    </source>
</evidence>
<evidence type="ECO:0000256" key="2">
    <source>
        <dbReference type="ARBA" id="ARBA00006577"/>
    </source>
</evidence>
<dbReference type="RefSeq" id="WP_160908924.1">
    <property type="nucleotide sequence ID" value="NZ_WVHS01000007.1"/>
</dbReference>
<evidence type="ECO:0000256" key="4">
    <source>
        <dbReference type="ARBA" id="ARBA00023110"/>
    </source>
</evidence>
<dbReference type="PANTHER" id="PTHR43811:SF19">
    <property type="entry name" value="39 KDA FK506-BINDING NUCLEAR PROTEIN"/>
    <property type="match status" value="1"/>
</dbReference>
<reference evidence="10 11" key="1">
    <citation type="submission" date="2019-11" db="EMBL/GenBank/DDBJ databases">
        <title>Pedobacter sp. HMF7056 Genome sequencing and assembly.</title>
        <authorList>
            <person name="Kang H."/>
            <person name="Kim H."/>
            <person name="Joh K."/>
        </authorList>
    </citation>
    <scope>NUCLEOTIDE SEQUENCE [LARGE SCALE GENOMIC DNA]</scope>
    <source>
        <strain evidence="10 11">HMF7056</strain>
    </source>
</reference>
<evidence type="ECO:0000259" key="9">
    <source>
        <dbReference type="PROSITE" id="PS50059"/>
    </source>
</evidence>
<protein>
    <recommendedName>
        <fullName evidence="3 6">peptidylprolyl isomerase</fullName>
        <ecNumber evidence="3 6">5.2.1.8</ecNumber>
    </recommendedName>
</protein>
<dbReference type="InterPro" id="IPR001179">
    <property type="entry name" value="PPIase_FKBP_dom"/>
</dbReference>
<evidence type="ECO:0000256" key="5">
    <source>
        <dbReference type="ARBA" id="ARBA00023235"/>
    </source>
</evidence>
<dbReference type="Gene3D" id="3.10.50.40">
    <property type="match status" value="2"/>
</dbReference>